<keyword evidence="9" id="KW-0997">Cell inner membrane</keyword>
<comment type="similarity">
    <text evidence="2 9">Belongs to the alanine or glycine:cation symporter (AGCS) (TC 2.A.25) family.</text>
</comment>
<dbReference type="AlphaFoldDB" id="A0AAT9G4Q4"/>
<dbReference type="EMBL" id="AP028961">
    <property type="protein sequence ID" value="BET44679.1"/>
    <property type="molecule type" value="Genomic_DNA"/>
</dbReference>
<keyword evidence="5 9" id="KW-0812">Transmembrane</keyword>
<name>A0AAT9G4Q4_9ENTR</name>
<keyword evidence="4" id="KW-1003">Cell membrane</keyword>
<evidence type="ECO:0000313" key="10">
    <source>
        <dbReference type="EMBL" id="BET44679.1"/>
    </source>
</evidence>
<feature type="transmembrane region" description="Helical" evidence="9">
    <location>
        <begin position="384"/>
        <end position="403"/>
    </location>
</feature>
<organism evidence="10">
    <name type="scientific">Candidatus Aschnera chinzeii</name>
    <dbReference type="NCBI Taxonomy" id="1485666"/>
    <lineage>
        <taxon>Bacteria</taxon>
        <taxon>Pseudomonadati</taxon>
        <taxon>Pseudomonadota</taxon>
        <taxon>Gammaproteobacteria</taxon>
        <taxon>Enterobacterales</taxon>
        <taxon>Enterobacteriaceae</taxon>
        <taxon>Candidatus Aschnera</taxon>
    </lineage>
</organism>
<feature type="transmembrane region" description="Helical" evidence="9">
    <location>
        <begin position="296"/>
        <end position="323"/>
    </location>
</feature>
<keyword evidence="8 9" id="KW-0472">Membrane</keyword>
<evidence type="ECO:0000256" key="4">
    <source>
        <dbReference type="ARBA" id="ARBA00022475"/>
    </source>
</evidence>
<evidence type="ECO:0000256" key="9">
    <source>
        <dbReference type="RuleBase" id="RU363064"/>
    </source>
</evidence>
<evidence type="ECO:0000256" key="1">
    <source>
        <dbReference type="ARBA" id="ARBA00004651"/>
    </source>
</evidence>
<keyword evidence="6 9" id="KW-0769">Symport</keyword>
<dbReference type="GO" id="GO:0005886">
    <property type="term" value="C:plasma membrane"/>
    <property type="evidence" value="ECO:0007669"/>
    <property type="project" value="UniProtKB-SubCell"/>
</dbReference>
<keyword evidence="3 9" id="KW-0813">Transport</keyword>
<accession>A0AAT9G4Q4</accession>
<feature type="transmembrane region" description="Helical" evidence="9">
    <location>
        <begin position="169"/>
        <end position="193"/>
    </location>
</feature>
<dbReference type="PRINTS" id="PR00175">
    <property type="entry name" value="NAALASMPORT"/>
</dbReference>
<feature type="transmembrane region" description="Helical" evidence="9">
    <location>
        <begin position="205"/>
        <end position="226"/>
    </location>
</feature>
<evidence type="ECO:0000256" key="7">
    <source>
        <dbReference type="ARBA" id="ARBA00022989"/>
    </source>
</evidence>
<dbReference type="InterPro" id="IPR001463">
    <property type="entry name" value="Na/Ala_symport"/>
</dbReference>
<feature type="transmembrane region" description="Helical" evidence="9">
    <location>
        <begin position="344"/>
        <end position="364"/>
    </location>
</feature>
<reference evidence="10" key="2">
    <citation type="submission" date="2023-10" db="EMBL/GenBank/DDBJ databases">
        <authorList>
            <person name="Koga R."/>
            <person name="Fukatsu T."/>
        </authorList>
    </citation>
    <scope>NUCLEOTIDE SEQUENCE</scope>
    <source>
        <strain evidence="10">Kw-01</strain>
    </source>
</reference>
<dbReference type="PANTHER" id="PTHR30330:SF1">
    <property type="entry name" value="AMINO-ACID CARRIER PROTEIN ALST"/>
    <property type="match status" value="1"/>
</dbReference>
<feature type="transmembrane region" description="Helical" evidence="9">
    <location>
        <begin position="136"/>
        <end position="157"/>
    </location>
</feature>
<evidence type="ECO:0000256" key="5">
    <source>
        <dbReference type="ARBA" id="ARBA00022692"/>
    </source>
</evidence>
<feature type="transmembrane region" description="Helical" evidence="9">
    <location>
        <begin position="415"/>
        <end position="435"/>
    </location>
</feature>
<proteinExistence type="inferred from homology"/>
<dbReference type="Pfam" id="PF01235">
    <property type="entry name" value="Na_Ala_symp"/>
    <property type="match status" value="1"/>
</dbReference>
<dbReference type="PROSITE" id="PS00873">
    <property type="entry name" value="NA_ALANINE_SYMP"/>
    <property type="match status" value="1"/>
</dbReference>
<protein>
    <submittedName>
        <fullName evidence="10">Sodium:alanine symporter family protein</fullName>
    </submittedName>
</protein>
<dbReference type="GO" id="GO:0005283">
    <property type="term" value="F:amino acid:sodium symporter activity"/>
    <property type="evidence" value="ECO:0007669"/>
    <property type="project" value="InterPro"/>
</dbReference>
<gene>
    <name evidence="10" type="ORF">ACHINZ_3510</name>
</gene>
<dbReference type="NCBIfam" id="TIGR00835">
    <property type="entry name" value="agcS"/>
    <property type="match status" value="1"/>
</dbReference>
<keyword evidence="7 9" id="KW-1133">Transmembrane helix</keyword>
<reference evidence="10" key="1">
    <citation type="journal article" date="2023" name="Front. Microbiol.">
        <title>Genome analysis of Candidatus Aschnera chinzeii, the bacterial endosymbiont of the blood-sucking bat fly Penicillidia jenynsii (Insecta: Diptera: Nycteribiidae).</title>
        <authorList>
            <person name="Koga R."/>
            <person name="Moriyama M."/>
            <person name="Nozaki T."/>
            <person name="Fukatsu T."/>
        </authorList>
    </citation>
    <scope>NUCLEOTIDE SEQUENCE</scope>
    <source>
        <strain evidence="10">Kw-01</strain>
    </source>
</reference>
<evidence type="ECO:0000256" key="2">
    <source>
        <dbReference type="ARBA" id="ARBA00009261"/>
    </source>
</evidence>
<evidence type="ECO:0000256" key="6">
    <source>
        <dbReference type="ARBA" id="ARBA00022847"/>
    </source>
</evidence>
<sequence>MKLLENINNLLWNNILIYLLLIIGIYFSIKTNLIQLRHFTYMFTILKNSYNTKTTGISSFQILCTTLAGRVGTGNLTGVAIALTTGGPGAIFWMWIISLIGMATSFVESTLAQLYKIKDQHGYYRGGPAHYMKYGLNMPYMGIIFSICLIISLGLIFNAVQANSIAQAMFVAFNFNPLHIGIILAILCAIIIFRNLYFIIRVIEYIVPIMAITYLSLAFIVIINNIEKIPHILLLIVNNAFGLREATCGTIAYNISQTIMQGIERGLFSNEAGMGSSATLAATASPYPPHPISQGYIQMISVFIDTIVICTATSIIILSSGILENNIYHISGIKLTQLSLASTFGKYGINFIAIAILFFAYTSIIANYICAENSVLFLDKNHSLYIYILRLTTIIMIIVGSLIDMPIIWKLADICMGIMTLINLLAIIMLSKTFLKLHNDYNQQRKNGKLPIFNIQLFPEINKHFKKSVWKNYL</sequence>
<evidence type="ECO:0000256" key="3">
    <source>
        <dbReference type="ARBA" id="ARBA00022448"/>
    </source>
</evidence>
<evidence type="ECO:0000256" key="8">
    <source>
        <dbReference type="ARBA" id="ARBA00023136"/>
    </source>
</evidence>
<dbReference type="PANTHER" id="PTHR30330">
    <property type="entry name" value="AGSS FAMILY TRANSPORTER, SODIUM-ALANINE"/>
    <property type="match status" value="1"/>
</dbReference>
<dbReference type="FunFam" id="1.20.1740.10:FF:000004">
    <property type="entry name" value="Sodium:alanine symporter family protein"/>
    <property type="match status" value="1"/>
</dbReference>
<comment type="subcellular location">
    <subcellularLocation>
        <location evidence="9">Cell inner membrane</location>
        <topology evidence="9">Multi-pass membrane protein</topology>
    </subcellularLocation>
    <subcellularLocation>
        <location evidence="1">Cell membrane</location>
        <topology evidence="1">Multi-pass membrane protein</topology>
    </subcellularLocation>
</comment>
<feature type="transmembrane region" description="Helical" evidence="9">
    <location>
        <begin position="12"/>
        <end position="29"/>
    </location>
</feature>